<protein>
    <recommendedName>
        <fullName evidence="9">Sec-independent protein translocase protein TatB</fullName>
    </recommendedName>
</protein>
<accession>A0ABV2QWE3</accession>
<keyword evidence="8 9" id="KW-0472">Membrane</keyword>
<dbReference type="EMBL" id="JBEPSM010000001">
    <property type="protein sequence ID" value="MET4633203.1"/>
    <property type="molecule type" value="Genomic_DNA"/>
</dbReference>
<comment type="function">
    <text evidence="9">Part of the twin-arginine translocation (Tat) system that transports large folded proteins containing a characteristic twin-arginine motif in their signal peptide across membranes. Together with TatC, TatB is part of a receptor directly interacting with Tat signal peptides. TatB may form an oligomeric binding site that transiently accommodates folded Tat precursor proteins before their translocation.</text>
</comment>
<feature type="region of interest" description="Disordered" evidence="10">
    <location>
        <begin position="74"/>
        <end position="102"/>
    </location>
</feature>
<comment type="subcellular location">
    <subcellularLocation>
        <location evidence="9">Cell membrane</location>
        <topology evidence="9">Single-pass membrane protein</topology>
    </subcellularLocation>
    <subcellularLocation>
        <location evidence="1">Membrane</location>
        <topology evidence="1">Single-pass membrane protein</topology>
    </subcellularLocation>
</comment>
<organism evidence="12 13">
    <name type="scientific">Kaistia defluvii</name>
    <dbReference type="NCBI Taxonomy" id="410841"/>
    <lineage>
        <taxon>Bacteria</taxon>
        <taxon>Pseudomonadati</taxon>
        <taxon>Pseudomonadota</taxon>
        <taxon>Alphaproteobacteria</taxon>
        <taxon>Hyphomicrobiales</taxon>
        <taxon>Kaistiaceae</taxon>
        <taxon>Kaistia</taxon>
    </lineage>
</organism>
<dbReference type="PANTHER" id="PTHR33162:SF1">
    <property type="entry name" value="SEC-INDEPENDENT PROTEIN TRANSLOCASE PROTEIN TATA, CHLOROPLASTIC"/>
    <property type="match status" value="1"/>
</dbReference>
<evidence type="ECO:0000256" key="5">
    <source>
        <dbReference type="ARBA" id="ARBA00022927"/>
    </source>
</evidence>
<evidence type="ECO:0000256" key="2">
    <source>
        <dbReference type="ARBA" id="ARBA00022448"/>
    </source>
</evidence>
<evidence type="ECO:0000256" key="1">
    <source>
        <dbReference type="ARBA" id="ARBA00004167"/>
    </source>
</evidence>
<gene>
    <name evidence="9" type="primary">tatB</name>
    <name evidence="12" type="ORF">ABIE08_001116</name>
</gene>
<dbReference type="PRINTS" id="PR01506">
    <property type="entry name" value="TATBPROTEIN"/>
</dbReference>
<dbReference type="HAMAP" id="MF_00237">
    <property type="entry name" value="TatB"/>
    <property type="match status" value="1"/>
</dbReference>
<keyword evidence="7 9" id="KW-0811">Translocation</keyword>
<evidence type="ECO:0000256" key="11">
    <source>
        <dbReference type="SAM" id="Phobius"/>
    </source>
</evidence>
<keyword evidence="13" id="KW-1185">Reference proteome</keyword>
<dbReference type="NCBIfam" id="TIGR01410">
    <property type="entry name" value="tatB"/>
    <property type="match status" value="1"/>
</dbReference>
<feature type="compositionally biased region" description="Low complexity" evidence="10">
    <location>
        <begin position="185"/>
        <end position="215"/>
    </location>
</feature>
<dbReference type="RefSeq" id="WP_354549352.1">
    <property type="nucleotide sequence ID" value="NZ_JBEPSM010000001.1"/>
</dbReference>
<sequence length="221" mass="22902">MLDIGWSEILVIAVVAIVVVGPKDLPPMLRALGRTISKMRRMAGEFQGQFNEALKEAELDDVKKSFDELRGLNPMNDIKNSLNPLSGPMAKPSPSPVPPAADQPAQLLTATDIEPAAPLEAPPSVASAEPVVVPKPKRAAARKPDAATGEGDAPKPRASRAKPKPVNGEDADAAKPAPRVRKPKPAVVASPAAVEAPVSSASVPAAIEPPAVASVTEEPKT</sequence>
<feature type="transmembrane region" description="Helical" evidence="11">
    <location>
        <begin position="6"/>
        <end position="25"/>
    </location>
</feature>
<evidence type="ECO:0000256" key="8">
    <source>
        <dbReference type="ARBA" id="ARBA00023136"/>
    </source>
</evidence>
<comment type="similarity">
    <text evidence="9">Belongs to the TatB family.</text>
</comment>
<keyword evidence="4 9" id="KW-0812">Transmembrane</keyword>
<comment type="caution">
    <text evidence="12">The sequence shown here is derived from an EMBL/GenBank/DDBJ whole genome shotgun (WGS) entry which is preliminary data.</text>
</comment>
<dbReference type="Proteomes" id="UP001549321">
    <property type="component" value="Unassembled WGS sequence"/>
</dbReference>
<reference evidence="12 13" key="1">
    <citation type="submission" date="2024-06" db="EMBL/GenBank/DDBJ databases">
        <title>Sorghum-associated microbial communities from plants grown in Nebraska, USA.</title>
        <authorList>
            <person name="Schachtman D."/>
        </authorList>
    </citation>
    <scope>NUCLEOTIDE SEQUENCE [LARGE SCALE GENOMIC DNA]</scope>
    <source>
        <strain evidence="12 13">3207</strain>
    </source>
</reference>
<evidence type="ECO:0000256" key="3">
    <source>
        <dbReference type="ARBA" id="ARBA00022475"/>
    </source>
</evidence>
<evidence type="ECO:0000256" key="6">
    <source>
        <dbReference type="ARBA" id="ARBA00022989"/>
    </source>
</evidence>
<evidence type="ECO:0000313" key="13">
    <source>
        <dbReference type="Proteomes" id="UP001549321"/>
    </source>
</evidence>
<keyword evidence="2 9" id="KW-0813">Transport</keyword>
<dbReference type="InterPro" id="IPR003369">
    <property type="entry name" value="TatA/B/E"/>
</dbReference>
<name>A0ABV2QWE3_9HYPH</name>
<proteinExistence type="inferred from homology"/>
<evidence type="ECO:0000256" key="4">
    <source>
        <dbReference type="ARBA" id="ARBA00022692"/>
    </source>
</evidence>
<comment type="subunit">
    <text evidence="9">The Tat system comprises two distinct complexes: a TatABC complex, containing multiple copies of TatA, TatB and TatC subunits, and a separate TatA complex, containing only TatA subunits. Substrates initially bind to the TatABC complex, which probably triggers association of the separate TatA complex to form the active translocon.</text>
</comment>
<feature type="compositionally biased region" description="Low complexity" evidence="10">
    <location>
        <begin position="118"/>
        <end position="134"/>
    </location>
</feature>
<dbReference type="Gene3D" id="1.20.5.3310">
    <property type="match status" value="1"/>
</dbReference>
<keyword evidence="6 9" id="KW-1133">Transmembrane helix</keyword>
<feature type="compositionally biased region" description="Pro residues" evidence="10">
    <location>
        <begin position="91"/>
        <end position="101"/>
    </location>
</feature>
<evidence type="ECO:0000256" key="7">
    <source>
        <dbReference type="ARBA" id="ARBA00023010"/>
    </source>
</evidence>
<feature type="region of interest" description="Disordered" evidence="10">
    <location>
        <begin position="118"/>
        <end position="221"/>
    </location>
</feature>
<evidence type="ECO:0000256" key="10">
    <source>
        <dbReference type="SAM" id="MobiDB-lite"/>
    </source>
</evidence>
<evidence type="ECO:0000313" key="12">
    <source>
        <dbReference type="EMBL" id="MET4633203.1"/>
    </source>
</evidence>
<evidence type="ECO:0000256" key="9">
    <source>
        <dbReference type="HAMAP-Rule" id="MF_00237"/>
    </source>
</evidence>
<dbReference type="Pfam" id="PF02416">
    <property type="entry name" value="TatA_B_E"/>
    <property type="match status" value="1"/>
</dbReference>
<dbReference type="InterPro" id="IPR018448">
    <property type="entry name" value="TatB"/>
</dbReference>
<dbReference type="PANTHER" id="PTHR33162">
    <property type="entry name" value="SEC-INDEPENDENT PROTEIN TRANSLOCASE PROTEIN TATA, CHLOROPLASTIC"/>
    <property type="match status" value="1"/>
</dbReference>
<keyword evidence="3 9" id="KW-1003">Cell membrane</keyword>
<keyword evidence="5 9" id="KW-0653">Protein transport</keyword>